<gene>
    <name evidence="2" type="ORF">DL89DRAFT_292109</name>
</gene>
<protein>
    <submittedName>
        <fullName evidence="2">Uncharacterized protein</fullName>
    </submittedName>
</protein>
<organism evidence="2 3">
    <name type="scientific">Linderina pennispora</name>
    <dbReference type="NCBI Taxonomy" id="61395"/>
    <lineage>
        <taxon>Eukaryota</taxon>
        <taxon>Fungi</taxon>
        <taxon>Fungi incertae sedis</taxon>
        <taxon>Zoopagomycota</taxon>
        <taxon>Kickxellomycotina</taxon>
        <taxon>Kickxellomycetes</taxon>
        <taxon>Kickxellales</taxon>
        <taxon>Kickxellaceae</taxon>
        <taxon>Linderina</taxon>
    </lineage>
</organism>
<dbReference type="GeneID" id="63806906"/>
<sequence length="99" mass="10670">MADEVSLSIEETNRLRISLGLPPLEVGPQDAKPKELQERIEKSKAARKEQKLKASTRTLGEVSDDDDDSLSANAMDRAQQAAAGRLAEAAAEIPPCQAQ</sequence>
<evidence type="ECO:0000313" key="3">
    <source>
        <dbReference type="Proteomes" id="UP000193922"/>
    </source>
</evidence>
<dbReference type="AlphaFoldDB" id="A0A1Y1WDY6"/>
<feature type="compositionally biased region" description="Low complexity" evidence="1">
    <location>
        <begin position="78"/>
        <end position="92"/>
    </location>
</feature>
<dbReference type="Proteomes" id="UP000193922">
    <property type="component" value="Unassembled WGS sequence"/>
</dbReference>
<evidence type="ECO:0000256" key="1">
    <source>
        <dbReference type="SAM" id="MobiDB-lite"/>
    </source>
</evidence>
<dbReference type="Pfam" id="PF19252">
    <property type="entry name" value="HIND"/>
    <property type="match status" value="1"/>
</dbReference>
<proteinExistence type="predicted"/>
<dbReference type="RefSeq" id="XP_040745187.1">
    <property type="nucleotide sequence ID" value="XM_040890258.1"/>
</dbReference>
<comment type="caution">
    <text evidence="2">The sequence shown here is derived from an EMBL/GenBank/DDBJ whole genome shotgun (WGS) entry which is preliminary data.</text>
</comment>
<dbReference type="GO" id="GO:0000398">
    <property type="term" value="P:mRNA splicing, via spliceosome"/>
    <property type="evidence" value="ECO:0007669"/>
    <property type="project" value="InterPro"/>
</dbReference>
<dbReference type="GO" id="GO:0046540">
    <property type="term" value="C:U4/U6 x U5 tri-snRNP complex"/>
    <property type="evidence" value="ECO:0007669"/>
    <property type="project" value="InterPro"/>
</dbReference>
<evidence type="ECO:0000313" key="2">
    <source>
        <dbReference type="EMBL" id="ORX71672.1"/>
    </source>
</evidence>
<name>A0A1Y1WDY6_9FUNG</name>
<dbReference type="InterPro" id="IPR045347">
    <property type="entry name" value="HIND"/>
</dbReference>
<dbReference type="EMBL" id="MCFD01000004">
    <property type="protein sequence ID" value="ORX71672.1"/>
    <property type="molecule type" value="Genomic_DNA"/>
</dbReference>
<accession>A0A1Y1WDY6</accession>
<feature type="region of interest" description="Disordered" evidence="1">
    <location>
        <begin position="19"/>
        <end position="99"/>
    </location>
</feature>
<dbReference type="OrthoDB" id="5583at2759"/>
<reference evidence="2 3" key="1">
    <citation type="submission" date="2016-07" db="EMBL/GenBank/DDBJ databases">
        <title>Pervasive Adenine N6-methylation of Active Genes in Fungi.</title>
        <authorList>
            <consortium name="DOE Joint Genome Institute"/>
            <person name="Mondo S.J."/>
            <person name="Dannebaum R.O."/>
            <person name="Kuo R.C."/>
            <person name="Labutti K."/>
            <person name="Haridas S."/>
            <person name="Kuo A."/>
            <person name="Salamov A."/>
            <person name="Ahrendt S.R."/>
            <person name="Lipzen A."/>
            <person name="Sullivan W."/>
            <person name="Andreopoulos W.B."/>
            <person name="Clum A."/>
            <person name="Lindquist E."/>
            <person name="Daum C."/>
            <person name="Ramamoorthy G.K."/>
            <person name="Gryganskyi A."/>
            <person name="Culley D."/>
            <person name="Magnuson J.K."/>
            <person name="James T.Y."/>
            <person name="O'Malley M.A."/>
            <person name="Stajich J.E."/>
            <person name="Spatafora J.W."/>
            <person name="Visel A."/>
            <person name="Grigoriev I.V."/>
        </authorList>
    </citation>
    <scope>NUCLEOTIDE SEQUENCE [LARGE SCALE GENOMIC DNA]</scope>
    <source>
        <strain evidence="2 3">ATCC 12442</strain>
    </source>
</reference>
<keyword evidence="3" id="KW-1185">Reference proteome</keyword>
<feature type="compositionally biased region" description="Basic and acidic residues" evidence="1">
    <location>
        <begin position="31"/>
        <end position="52"/>
    </location>
</feature>